<keyword evidence="7" id="KW-1185">Reference proteome</keyword>
<proteinExistence type="predicted"/>
<evidence type="ECO:0000256" key="4">
    <source>
        <dbReference type="ARBA" id="ARBA00023163"/>
    </source>
</evidence>
<dbReference type="InterPro" id="IPR000551">
    <property type="entry name" value="MerR-type_HTH_dom"/>
</dbReference>
<evidence type="ECO:0000313" key="6">
    <source>
        <dbReference type="EMBL" id="UNS97261.1"/>
    </source>
</evidence>
<dbReference type="PRINTS" id="PR00040">
    <property type="entry name" value="HTHMERR"/>
</dbReference>
<dbReference type="Pfam" id="PF13411">
    <property type="entry name" value="MerR_1"/>
    <property type="match status" value="1"/>
</dbReference>
<dbReference type="InterPro" id="IPR047057">
    <property type="entry name" value="MerR_fam"/>
</dbReference>
<gene>
    <name evidence="6" type="ORF">MMF93_12670</name>
</gene>
<protein>
    <submittedName>
        <fullName evidence="6">MerR family transcriptional regulator</fullName>
    </submittedName>
</protein>
<evidence type="ECO:0000259" key="5">
    <source>
        <dbReference type="PROSITE" id="PS50937"/>
    </source>
</evidence>
<dbReference type="SUPFAM" id="SSF46955">
    <property type="entry name" value="Putative DNA-binding domain"/>
    <property type="match status" value="1"/>
</dbReference>
<dbReference type="InterPro" id="IPR009061">
    <property type="entry name" value="DNA-bd_dom_put_sf"/>
</dbReference>
<evidence type="ECO:0000313" key="7">
    <source>
        <dbReference type="Proteomes" id="UP001202244"/>
    </source>
</evidence>
<sequence length="119" mass="13312">MRIGRLSELTGASVRSLRYYGETGLLEVRRGPGGHRLYDSADVAQVHLIQALLSVGLSTREIGEIKQHCKKMPHQKESQATAMLRKQRDIVDSCIHKLVGARSRLDSFITEAEARDRVS</sequence>
<keyword evidence="2" id="KW-0805">Transcription regulation</keyword>
<keyword evidence="4" id="KW-0804">Transcription</keyword>
<dbReference type="SMART" id="SM00422">
    <property type="entry name" value="HTH_MERR"/>
    <property type="match status" value="1"/>
</dbReference>
<evidence type="ECO:0000256" key="3">
    <source>
        <dbReference type="ARBA" id="ARBA00023125"/>
    </source>
</evidence>
<reference evidence="6 7" key="1">
    <citation type="journal article" date="2023" name="Microbiol. Spectr.">
        <title>Synergy between Genome Mining, Metabolomics, and Bioinformatics Uncovers Antibacterial Chlorinated Carbazole Alkaloids and Their Biosynthetic Gene Cluster from Streptomyces tubbatahanensis sp. nov., a Novel Actinomycete Isolated from Sulu Sea, Philippines.</title>
        <authorList>
            <person name="Tenebro C.P."/>
            <person name="Trono D.J.V.L."/>
            <person name="Balida L.A.P."/>
            <person name="Bayog L.K.A."/>
            <person name="Bruna J.R."/>
            <person name="Sabido E.M."/>
            <person name="Caspe D.P.C."/>
            <person name="de Los Santos E.L.C."/>
            <person name="Saludes J.P."/>
            <person name="Dalisay D.S."/>
        </authorList>
    </citation>
    <scope>NUCLEOTIDE SEQUENCE [LARGE SCALE GENOMIC DNA]</scope>
    <source>
        <strain evidence="6 7">DSD3025</strain>
    </source>
</reference>
<dbReference type="Gene3D" id="1.10.1660.10">
    <property type="match status" value="1"/>
</dbReference>
<keyword evidence="3" id="KW-0238">DNA-binding</keyword>
<dbReference type="Proteomes" id="UP001202244">
    <property type="component" value="Chromosome"/>
</dbReference>
<name>A0ABY3XS37_9ACTN</name>
<organism evidence="6 7">
    <name type="scientific">Streptomyces tubbatahanensis</name>
    <dbReference type="NCBI Taxonomy" id="2923272"/>
    <lineage>
        <taxon>Bacteria</taxon>
        <taxon>Bacillati</taxon>
        <taxon>Actinomycetota</taxon>
        <taxon>Actinomycetes</taxon>
        <taxon>Kitasatosporales</taxon>
        <taxon>Streptomycetaceae</taxon>
        <taxon>Streptomyces</taxon>
    </lineage>
</organism>
<dbReference type="PROSITE" id="PS50937">
    <property type="entry name" value="HTH_MERR_2"/>
    <property type="match status" value="1"/>
</dbReference>
<dbReference type="RefSeq" id="WP_242751412.1">
    <property type="nucleotide sequence ID" value="NZ_CP093846.1"/>
</dbReference>
<accession>A0ABY3XS37</accession>
<dbReference type="EMBL" id="CP093846">
    <property type="protein sequence ID" value="UNS97261.1"/>
    <property type="molecule type" value="Genomic_DNA"/>
</dbReference>
<evidence type="ECO:0000256" key="1">
    <source>
        <dbReference type="ARBA" id="ARBA00022491"/>
    </source>
</evidence>
<keyword evidence="1" id="KW-0678">Repressor</keyword>
<dbReference type="PANTHER" id="PTHR30204:SF69">
    <property type="entry name" value="MERR-FAMILY TRANSCRIPTIONAL REGULATOR"/>
    <property type="match status" value="1"/>
</dbReference>
<dbReference type="PANTHER" id="PTHR30204">
    <property type="entry name" value="REDOX-CYCLING DRUG-SENSING TRANSCRIPTIONAL ACTIVATOR SOXR"/>
    <property type="match status" value="1"/>
</dbReference>
<evidence type="ECO:0000256" key="2">
    <source>
        <dbReference type="ARBA" id="ARBA00023015"/>
    </source>
</evidence>
<feature type="domain" description="HTH merR-type" evidence="5">
    <location>
        <begin position="1"/>
        <end position="68"/>
    </location>
</feature>